<sequence length="287" mass="33342">MKKIPVKHIASTHKEQSNKGRFSIRELSKVLKGKELVQKLHKHDFYFVLALEKGAGVHEIDFISYNIHNYAVFILRPGQVHQLQLAAKCTGYLMEFDNLFYQPKNSITAQRWKKATSKNYCTVKDTRFKKLLSFLTNISTEYTAKQEGFIEAIKANLDLFFIEYVRQSNNPAQISNTTNTYTQERYEDLLRLLELNITKIKNASQYADLLNLSSYQLNSITKASVGKTVSELINDQIILEAKRYLLATPNQIKEIADHLGYEDISYFIRFFKKHTGYSPEAFRKNFK</sequence>
<evidence type="ECO:0000313" key="6">
    <source>
        <dbReference type="Proteomes" id="UP000192796"/>
    </source>
</evidence>
<proteinExistence type="predicted"/>
<keyword evidence="2" id="KW-0238">DNA-binding</keyword>
<dbReference type="Pfam" id="PF02311">
    <property type="entry name" value="AraC_binding"/>
    <property type="match status" value="1"/>
</dbReference>
<evidence type="ECO:0000256" key="3">
    <source>
        <dbReference type="ARBA" id="ARBA00023163"/>
    </source>
</evidence>
<dbReference type="InterPro" id="IPR020449">
    <property type="entry name" value="Tscrpt_reg_AraC-type_HTH"/>
</dbReference>
<dbReference type="EMBL" id="LVYD01000054">
    <property type="protein sequence ID" value="OQP61930.1"/>
    <property type="molecule type" value="Genomic_DNA"/>
</dbReference>
<protein>
    <submittedName>
        <fullName evidence="5">AraC family transcriptional regulator</fullName>
    </submittedName>
</protein>
<dbReference type="InterPro" id="IPR018060">
    <property type="entry name" value="HTH_AraC"/>
</dbReference>
<dbReference type="PRINTS" id="PR00032">
    <property type="entry name" value="HTHARAC"/>
</dbReference>
<organism evidence="5 6">
    <name type="scientific">Niastella vici</name>
    <dbReference type="NCBI Taxonomy" id="1703345"/>
    <lineage>
        <taxon>Bacteria</taxon>
        <taxon>Pseudomonadati</taxon>
        <taxon>Bacteroidota</taxon>
        <taxon>Chitinophagia</taxon>
        <taxon>Chitinophagales</taxon>
        <taxon>Chitinophagaceae</taxon>
        <taxon>Niastella</taxon>
    </lineage>
</organism>
<dbReference type="GO" id="GO:0003700">
    <property type="term" value="F:DNA-binding transcription factor activity"/>
    <property type="evidence" value="ECO:0007669"/>
    <property type="project" value="InterPro"/>
</dbReference>
<dbReference type="SMART" id="SM00342">
    <property type="entry name" value="HTH_ARAC"/>
    <property type="match status" value="1"/>
</dbReference>
<evidence type="ECO:0000259" key="4">
    <source>
        <dbReference type="PROSITE" id="PS01124"/>
    </source>
</evidence>
<dbReference type="SUPFAM" id="SSF46689">
    <property type="entry name" value="Homeodomain-like"/>
    <property type="match status" value="1"/>
</dbReference>
<dbReference type="PROSITE" id="PS01124">
    <property type="entry name" value="HTH_ARAC_FAMILY_2"/>
    <property type="match status" value="1"/>
</dbReference>
<dbReference type="RefSeq" id="WP_081149974.1">
    <property type="nucleotide sequence ID" value="NZ_LVYD01000054.1"/>
</dbReference>
<dbReference type="SUPFAM" id="SSF51215">
    <property type="entry name" value="Regulatory protein AraC"/>
    <property type="match status" value="1"/>
</dbReference>
<dbReference type="PANTHER" id="PTHR43280:SF32">
    <property type="entry name" value="TRANSCRIPTIONAL REGULATORY PROTEIN"/>
    <property type="match status" value="1"/>
</dbReference>
<name>A0A1V9FUD1_9BACT</name>
<keyword evidence="6" id="KW-1185">Reference proteome</keyword>
<dbReference type="Proteomes" id="UP000192796">
    <property type="component" value="Unassembled WGS sequence"/>
</dbReference>
<comment type="caution">
    <text evidence="5">The sequence shown here is derived from an EMBL/GenBank/DDBJ whole genome shotgun (WGS) entry which is preliminary data.</text>
</comment>
<dbReference type="AlphaFoldDB" id="A0A1V9FUD1"/>
<keyword evidence="3" id="KW-0804">Transcription</keyword>
<evidence type="ECO:0000256" key="1">
    <source>
        <dbReference type="ARBA" id="ARBA00023015"/>
    </source>
</evidence>
<dbReference type="PANTHER" id="PTHR43280">
    <property type="entry name" value="ARAC-FAMILY TRANSCRIPTIONAL REGULATOR"/>
    <property type="match status" value="1"/>
</dbReference>
<evidence type="ECO:0000313" key="5">
    <source>
        <dbReference type="EMBL" id="OQP61930.1"/>
    </source>
</evidence>
<dbReference type="OrthoDB" id="1096411at2"/>
<dbReference type="InterPro" id="IPR003313">
    <property type="entry name" value="AraC-bd"/>
</dbReference>
<dbReference type="InterPro" id="IPR009057">
    <property type="entry name" value="Homeodomain-like_sf"/>
</dbReference>
<dbReference type="STRING" id="1703345.A3860_29995"/>
<reference evidence="5 6" key="1">
    <citation type="submission" date="2016-03" db="EMBL/GenBank/DDBJ databases">
        <title>Niastella vici sp. nov., isolated from farmland soil.</title>
        <authorList>
            <person name="Chen L."/>
            <person name="Wang D."/>
            <person name="Yang S."/>
            <person name="Wang G."/>
        </authorList>
    </citation>
    <scope>NUCLEOTIDE SEQUENCE [LARGE SCALE GENOMIC DNA]</scope>
    <source>
        <strain evidence="5 6">DJ57</strain>
    </source>
</reference>
<dbReference type="GO" id="GO:0043565">
    <property type="term" value="F:sequence-specific DNA binding"/>
    <property type="evidence" value="ECO:0007669"/>
    <property type="project" value="InterPro"/>
</dbReference>
<dbReference type="Pfam" id="PF12833">
    <property type="entry name" value="HTH_18"/>
    <property type="match status" value="1"/>
</dbReference>
<dbReference type="InterPro" id="IPR037923">
    <property type="entry name" value="HTH-like"/>
</dbReference>
<accession>A0A1V9FUD1</accession>
<evidence type="ECO:0000256" key="2">
    <source>
        <dbReference type="ARBA" id="ARBA00023125"/>
    </source>
</evidence>
<keyword evidence="1" id="KW-0805">Transcription regulation</keyword>
<feature type="domain" description="HTH araC/xylS-type" evidence="4">
    <location>
        <begin position="187"/>
        <end position="285"/>
    </location>
</feature>
<gene>
    <name evidence="5" type="ORF">A3860_29995</name>
</gene>
<dbReference type="Gene3D" id="1.10.10.60">
    <property type="entry name" value="Homeodomain-like"/>
    <property type="match status" value="1"/>
</dbReference>